<organism evidence="2 3">
    <name type="scientific">Novosphingobium humi</name>
    <dbReference type="NCBI Taxonomy" id="2282397"/>
    <lineage>
        <taxon>Bacteria</taxon>
        <taxon>Pseudomonadati</taxon>
        <taxon>Pseudomonadota</taxon>
        <taxon>Alphaproteobacteria</taxon>
        <taxon>Sphingomonadales</taxon>
        <taxon>Sphingomonadaceae</taxon>
        <taxon>Novosphingobium</taxon>
    </lineage>
</organism>
<evidence type="ECO:0000313" key="2">
    <source>
        <dbReference type="EMBL" id="WCT77931.1"/>
    </source>
</evidence>
<dbReference type="RefSeq" id="WP_273618281.1">
    <property type="nucleotide sequence ID" value="NZ_CP117417.1"/>
</dbReference>
<dbReference type="InterPro" id="IPR009959">
    <property type="entry name" value="Cyclase_SnoaL-like"/>
</dbReference>
<dbReference type="Proteomes" id="UP001218231">
    <property type="component" value="Chromosome"/>
</dbReference>
<accession>A0ABY7TY22</accession>
<dbReference type="Gene3D" id="3.10.450.50">
    <property type="match status" value="1"/>
</dbReference>
<dbReference type="Pfam" id="PF12680">
    <property type="entry name" value="SnoaL_2"/>
    <property type="match status" value="1"/>
</dbReference>
<protein>
    <submittedName>
        <fullName evidence="2">Nuclear transport factor 2 family protein</fullName>
    </submittedName>
</protein>
<dbReference type="InterPro" id="IPR032710">
    <property type="entry name" value="NTF2-like_dom_sf"/>
</dbReference>
<dbReference type="PANTHER" id="PTHR38436">
    <property type="entry name" value="POLYKETIDE CYCLASE SNOAL-LIKE DOMAIN"/>
    <property type="match status" value="1"/>
</dbReference>
<feature type="domain" description="SnoaL-like" evidence="1">
    <location>
        <begin position="18"/>
        <end position="112"/>
    </location>
</feature>
<dbReference type="SUPFAM" id="SSF54427">
    <property type="entry name" value="NTF2-like"/>
    <property type="match status" value="1"/>
</dbReference>
<sequence length="130" mass="14386">MMARTAQEEANLRLVIEMYHKVLIAMDSQAADHYIAPDYVQHSSLAEPGVEALKAFLDKVRAESPDARQTIHRAMVDGDMVAVHVHVERFPGDPGLAVVDIFRVAGGMIAEHWDVLQEVPANPVNPNSMF</sequence>
<evidence type="ECO:0000313" key="3">
    <source>
        <dbReference type="Proteomes" id="UP001218231"/>
    </source>
</evidence>
<dbReference type="InterPro" id="IPR037401">
    <property type="entry name" value="SnoaL-like"/>
</dbReference>
<reference evidence="2 3" key="1">
    <citation type="submission" date="2023-02" db="EMBL/GenBank/DDBJ databases">
        <title>Genome sequence of Novosphingobium humi KACC 19094.</title>
        <authorList>
            <person name="Kim S."/>
            <person name="Heo J."/>
            <person name="Kwon S.-W."/>
        </authorList>
    </citation>
    <scope>NUCLEOTIDE SEQUENCE [LARGE SCALE GENOMIC DNA]</scope>
    <source>
        <strain evidence="2 3">KACC 19094</strain>
    </source>
</reference>
<name>A0ABY7TY22_9SPHN</name>
<gene>
    <name evidence="2" type="ORF">PQ457_02855</name>
</gene>
<proteinExistence type="predicted"/>
<dbReference type="EMBL" id="CP117417">
    <property type="protein sequence ID" value="WCT77931.1"/>
    <property type="molecule type" value="Genomic_DNA"/>
</dbReference>
<keyword evidence="3" id="KW-1185">Reference proteome</keyword>
<dbReference type="PANTHER" id="PTHR38436:SF1">
    <property type="entry name" value="ESTER CYCLASE"/>
    <property type="match status" value="1"/>
</dbReference>
<evidence type="ECO:0000259" key="1">
    <source>
        <dbReference type="Pfam" id="PF12680"/>
    </source>
</evidence>